<dbReference type="Gene3D" id="1.20.1280.50">
    <property type="match status" value="1"/>
</dbReference>
<reference evidence="2" key="1">
    <citation type="submission" date="2020-11" db="EMBL/GenBank/DDBJ databases">
        <authorList>
            <consortium name="DOE Joint Genome Institute"/>
            <person name="Ahrendt S."/>
            <person name="Riley R."/>
            <person name="Andreopoulos W."/>
            <person name="Labutti K."/>
            <person name="Pangilinan J."/>
            <person name="Ruiz-Duenas F.J."/>
            <person name="Barrasa J.M."/>
            <person name="Sanchez-Garcia M."/>
            <person name="Camarero S."/>
            <person name="Miyauchi S."/>
            <person name="Serrano A."/>
            <person name="Linde D."/>
            <person name="Babiker R."/>
            <person name="Drula E."/>
            <person name="Ayuso-Fernandez I."/>
            <person name="Pacheco R."/>
            <person name="Padilla G."/>
            <person name="Ferreira P."/>
            <person name="Barriuso J."/>
            <person name="Kellner H."/>
            <person name="Castanera R."/>
            <person name="Alfaro M."/>
            <person name="Ramirez L."/>
            <person name="Pisabarro A.G."/>
            <person name="Kuo A."/>
            <person name="Tritt A."/>
            <person name="Lipzen A."/>
            <person name="He G."/>
            <person name="Yan M."/>
            <person name="Ng V."/>
            <person name="Cullen D."/>
            <person name="Martin F."/>
            <person name="Rosso M.-N."/>
            <person name="Henrissat B."/>
            <person name="Hibbett D."/>
            <person name="Martinez A.T."/>
            <person name="Grigoriev I.V."/>
        </authorList>
    </citation>
    <scope>NUCLEOTIDE SEQUENCE</scope>
    <source>
        <strain evidence="2">CIRM-BRFM 674</strain>
    </source>
</reference>
<sequence>MSHSRRCGLCSYDKISCSPAFSSICDPCRKLAELGEKFEETRRMLIGFANERQKLKELANYKHDRIIHRLPVEIASNIFELCMPDSQDLMDLDPSHSTISAIPVQLVLSSVCRRWAAIAHSTSRLWTNLVLCANYLKRPWPNPILVEKWLNRSGNLGISIRLHVPDLFLRQYESTEIINVLNRYCDRWLHLTYQGPLFDLLKLGSADTDQPQLRRLRLTVSRPTSSTSEHQTLKLRPKTAGSGLPRWSLIGTN</sequence>
<dbReference type="Pfam" id="PF12937">
    <property type="entry name" value="F-box-like"/>
    <property type="match status" value="1"/>
</dbReference>
<gene>
    <name evidence="2" type="ORF">BDN70DRAFT_290942</name>
</gene>
<evidence type="ECO:0000313" key="3">
    <source>
        <dbReference type="Proteomes" id="UP000807469"/>
    </source>
</evidence>
<dbReference type="EMBL" id="MU155152">
    <property type="protein sequence ID" value="KAF9483560.1"/>
    <property type="molecule type" value="Genomic_DNA"/>
</dbReference>
<accession>A0A9P5ZB06</accession>
<dbReference type="Proteomes" id="UP000807469">
    <property type="component" value="Unassembled WGS sequence"/>
</dbReference>
<dbReference type="OrthoDB" id="3016965at2759"/>
<feature type="domain" description="F-box" evidence="1">
    <location>
        <begin position="67"/>
        <end position="131"/>
    </location>
</feature>
<dbReference type="InterPro" id="IPR001810">
    <property type="entry name" value="F-box_dom"/>
</dbReference>
<protein>
    <recommendedName>
        <fullName evidence="1">F-box domain-containing protein</fullName>
    </recommendedName>
</protein>
<evidence type="ECO:0000259" key="1">
    <source>
        <dbReference type="Pfam" id="PF12937"/>
    </source>
</evidence>
<comment type="caution">
    <text evidence="2">The sequence shown here is derived from an EMBL/GenBank/DDBJ whole genome shotgun (WGS) entry which is preliminary data.</text>
</comment>
<proteinExistence type="predicted"/>
<keyword evidence="3" id="KW-1185">Reference proteome</keyword>
<organism evidence="2 3">
    <name type="scientific">Pholiota conissans</name>
    <dbReference type="NCBI Taxonomy" id="109636"/>
    <lineage>
        <taxon>Eukaryota</taxon>
        <taxon>Fungi</taxon>
        <taxon>Dikarya</taxon>
        <taxon>Basidiomycota</taxon>
        <taxon>Agaricomycotina</taxon>
        <taxon>Agaricomycetes</taxon>
        <taxon>Agaricomycetidae</taxon>
        <taxon>Agaricales</taxon>
        <taxon>Agaricineae</taxon>
        <taxon>Strophariaceae</taxon>
        <taxon>Pholiota</taxon>
    </lineage>
</organism>
<dbReference type="AlphaFoldDB" id="A0A9P5ZB06"/>
<name>A0A9P5ZB06_9AGAR</name>
<evidence type="ECO:0000313" key="2">
    <source>
        <dbReference type="EMBL" id="KAF9483560.1"/>
    </source>
</evidence>